<feature type="domain" description="Glycosyltransferase subfamily 4-like N-terminal" evidence="1">
    <location>
        <begin position="20"/>
        <end position="229"/>
    </location>
</feature>
<dbReference type="InterPro" id="IPR028098">
    <property type="entry name" value="Glyco_trans_4-like_N"/>
</dbReference>
<comment type="caution">
    <text evidence="2">The sequence shown here is derived from an EMBL/GenBank/DDBJ whole genome shotgun (WGS) entry which is preliminary data.</text>
</comment>
<proteinExistence type="predicted"/>
<dbReference type="OrthoDB" id="9807414at2"/>
<protein>
    <submittedName>
        <fullName evidence="2">Glycosyltransferase family 4 protein</fullName>
    </submittedName>
</protein>
<dbReference type="EMBL" id="VZZK01000013">
    <property type="protein sequence ID" value="KAB1078618.1"/>
    <property type="molecule type" value="Genomic_DNA"/>
</dbReference>
<evidence type="ECO:0000313" key="2">
    <source>
        <dbReference type="EMBL" id="KAB1078618.1"/>
    </source>
</evidence>
<dbReference type="SUPFAM" id="SSF53756">
    <property type="entry name" value="UDP-Glycosyltransferase/glycogen phosphorylase"/>
    <property type="match status" value="1"/>
</dbReference>
<organism evidence="2 3">
    <name type="scientific">Methylobacterium soli</name>
    <dbReference type="NCBI Taxonomy" id="553447"/>
    <lineage>
        <taxon>Bacteria</taxon>
        <taxon>Pseudomonadati</taxon>
        <taxon>Pseudomonadota</taxon>
        <taxon>Alphaproteobacteria</taxon>
        <taxon>Hyphomicrobiales</taxon>
        <taxon>Methylobacteriaceae</taxon>
        <taxon>Methylobacterium</taxon>
    </lineage>
</organism>
<dbReference type="CDD" id="cd03801">
    <property type="entry name" value="GT4_PimA-like"/>
    <property type="match status" value="1"/>
</dbReference>
<name>A0A6L3SXH9_9HYPH</name>
<dbReference type="InterPro" id="IPR050194">
    <property type="entry name" value="Glycosyltransferase_grp1"/>
</dbReference>
<dbReference type="PANTHER" id="PTHR45947:SF13">
    <property type="entry name" value="TRANSFERASE"/>
    <property type="match status" value="1"/>
</dbReference>
<evidence type="ECO:0000259" key="1">
    <source>
        <dbReference type="Pfam" id="PF13439"/>
    </source>
</evidence>
<gene>
    <name evidence="2" type="ORF">F6X53_14325</name>
</gene>
<reference evidence="2 3" key="1">
    <citation type="submission" date="2019-09" db="EMBL/GenBank/DDBJ databases">
        <title>YIM 48816 draft genome.</title>
        <authorList>
            <person name="Jiang L."/>
        </authorList>
    </citation>
    <scope>NUCLEOTIDE SEQUENCE [LARGE SCALE GENOMIC DNA]</scope>
    <source>
        <strain evidence="2 3">YIM 48816</strain>
    </source>
</reference>
<evidence type="ECO:0000313" key="3">
    <source>
        <dbReference type="Proteomes" id="UP000474159"/>
    </source>
</evidence>
<dbReference type="Gene3D" id="3.40.50.2000">
    <property type="entry name" value="Glycogen Phosphorylase B"/>
    <property type="match status" value="2"/>
</dbReference>
<dbReference type="Pfam" id="PF13692">
    <property type="entry name" value="Glyco_trans_1_4"/>
    <property type="match status" value="1"/>
</dbReference>
<sequence length="415" mass="46298">MMSPDQNRLLSINNYYYPRGGAEVLFLEQNRLFEGIGWDVVPFAMRHADNLPTRYETYFPDEIEFGRDYSLPRKLLNAQRVIYSHQARSKLKTLLDRSRPTIAHAHNIYHHLSPSVLPLLRERGVPTVMTVHDLKLGCPAYTMMRDGQACDSCKGGRLYNVARHRCIKGSLALSGLVMVESYIHRWLKLYEANIARFVVPSRFVLETLVAWGWPRERFVHVPNFVDIDRFRPDEPVGTRFVYCGRLDRLKGVETLVRAAARAGQPLTLAGRGPDEARLRDLTDRLGADVRFLGHVGKQELAQVLQTARAVVAPSECNENAPLAVLEAYAAGRAVIGARIAGIPELVREGETGHLVPSGDVDALADELARFADLPDSRLAAMGAAGRAWVERDFTASAYRDRLVALYSTLNPGAAA</sequence>
<keyword evidence="3" id="KW-1185">Reference proteome</keyword>
<dbReference type="Pfam" id="PF13439">
    <property type="entry name" value="Glyco_transf_4"/>
    <property type="match status" value="1"/>
</dbReference>
<accession>A0A6L3SXH9</accession>
<keyword evidence="2" id="KW-0808">Transferase</keyword>
<dbReference type="GO" id="GO:0016757">
    <property type="term" value="F:glycosyltransferase activity"/>
    <property type="evidence" value="ECO:0007669"/>
    <property type="project" value="UniProtKB-ARBA"/>
</dbReference>
<dbReference type="Proteomes" id="UP000474159">
    <property type="component" value="Unassembled WGS sequence"/>
</dbReference>
<dbReference type="PANTHER" id="PTHR45947">
    <property type="entry name" value="SULFOQUINOVOSYL TRANSFERASE SQD2"/>
    <property type="match status" value="1"/>
</dbReference>
<dbReference type="AlphaFoldDB" id="A0A6L3SXH9"/>